<keyword evidence="1" id="KW-0472">Membrane</keyword>
<keyword evidence="1" id="KW-0812">Transmembrane</keyword>
<protein>
    <submittedName>
        <fullName evidence="2">Uncharacterized protein</fullName>
    </submittedName>
</protein>
<sequence>MRNISGDRTLLKLILLLTLLSSPIRGLAQRYEIGTYKIRVLLDSGERINGVLSGVSESTLYFEDKRRDIIKIPLTSIRKVKLIDVNNVRSRIITGAILGALAGGYASYQGNNRSPGNSRSPILLGVTIAFGAAGGAGFGALIGKFSASIGRAHFTFRSVGDPESVNRLYHLLEPFSETFQKDVINQYP</sequence>
<gene>
    <name evidence="2" type="ORF">H3H32_21125</name>
</gene>
<evidence type="ECO:0000313" key="2">
    <source>
        <dbReference type="EMBL" id="QMW00499.1"/>
    </source>
</evidence>
<dbReference type="KEGG" id="sfol:H3H32_21125"/>
<proteinExistence type="predicted"/>
<name>A0A7G5GNQ7_9BACT</name>
<feature type="transmembrane region" description="Helical" evidence="1">
    <location>
        <begin position="122"/>
        <end position="142"/>
    </location>
</feature>
<keyword evidence="1" id="KW-1133">Transmembrane helix</keyword>
<accession>A0A7G5GNQ7</accession>
<dbReference type="Proteomes" id="UP000515369">
    <property type="component" value="Chromosome"/>
</dbReference>
<evidence type="ECO:0000313" key="3">
    <source>
        <dbReference type="Proteomes" id="UP000515369"/>
    </source>
</evidence>
<dbReference type="RefSeq" id="WP_182457615.1">
    <property type="nucleotide sequence ID" value="NZ_CP059732.1"/>
</dbReference>
<dbReference type="EMBL" id="CP059732">
    <property type="protein sequence ID" value="QMW00499.1"/>
    <property type="molecule type" value="Genomic_DNA"/>
</dbReference>
<organism evidence="2 3">
    <name type="scientific">Spirosoma foliorum</name>
    <dbReference type="NCBI Taxonomy" id="2710596"/>
    <lineage>
        <taxon>Bacteria</taxon>
        <taxon>Pseudomonadati</taxon>
        <taxon>Bacteroidota</taxon>
        <taxon>Cytophagia</taxon>
        <taxon>Cytophagales</taxon>
        <taxon>Cytophagaceae</taxon>
        <taxon>Spirosoma</taxon>
    </lineage>
</organism>
<evidence type="ECO:0000256" key="1">
    <source>
        <dbReference type="SAM" id="Phobius"/>
    </source>
</evidence>
<reference evidence="2 3" key="1">
    <citation type="submission" date="2020-07" db="EMBL/GenBank/DDBJ databases">
        <title>Spirosoma foliorum sp. nov., isolated from the leaves on the Nejang mountain Korea, Republic of.</title>
        <authorList>
            <person name="Ho H."/>
            <person name="Lee Y.-J."/>
            <person name="Nurcahyanto D.-A."/>
            <person name="Kim S.-G."/>
        </authorList>
    </citation>
    <scope>NUCLEOTIDE SEQUENCE [LARGE SCALE GENOMIC DNA]</scope>
    <source>
        <strain evidence="2 3">PL0136</strain>
    </source>
</reference>
<dbReference type="AlphaFoldDB" id="A0A7G5GNQ7"/>
<keyword evidence="3" id="KW-1185">Reference proteome</keyword>